<gene>
    <name evidence="7" type="ORF">FCN18_26805</name>
</gene>
<keyword evidence="7" id="KW-0547">Nucleotide-binding</keyword>
<protein>
    <submittedName>
        <fullName evidence="7">ATP-binding cassette domain-containing protein</fullName>
    </submittedName>
</protein>
<dbReference type="PANTHER" id="PTHR42771">
    <property type="entry name" value="IRON(3+)-HYDROXAMATE IMPORT ATP-BINDING PROTEIN FHUC"/>
    <property type="match status" value="1"/>
</dbReference>
<proteinExistence type="predicted"/>
<comment type="subcellular location">
    <subcellularLocation>
        <location evidence="1">Cell membrane</location>
        <topology evidence="1">Peripheral membrane protein</topology>
    </subcellularLocation>
</comment>
<evidence type="ECO:0000256" key="2">
    <source>
        <dbReference type="ARBA" id="ARBA00022448"/>
    </source>
</evidence>
<evidence type="ECO:0000256" key="3">
    <source>
        <dbReference type="ARBA" id="ARBA00022475"/>
    </source>
</evidence>
<evidence type="ECO:0000313" key="8">
    <source>
        <dbReference type="Proteomes" id="UP000309992"/>
    </source>
</evidence>
<dbReference type="GO" id="GO:0005524">
    <property type="term" value="F:ATP binding"/>
    <property type="evidence" value="ECO:0007669"/>
    <property type="project" value="UniProtKB-KW"/>
</dbReference>
<evidence type="ECO:0000259" key="6">
    <source>
        <dbReference type="PROSITE" id="PS50893"/>
    </source>
</evidence>
<dbReference type="InterPro" id="IPR012349">
    <property type="entry name" value="Split_barrel_FMN-bd"/>
</dbReference>
<comment type="caution">
    <text evidence="7">The sequence shown here is derived from an EMBL/GenBank/DDBJ whole genome shotgun (WGS) entry which is preliminary data.</text>
</comment>
<keyword evidence="7" id="KW-0067">ATP-binding</keyword>
<dbReference type="CDD" id="cd03214">
    <property type="entry name" value="ABC_Iron-Siderophores_B12_Hemin"/>
    <property type="match status" value="1"/>
</dbReference>
<dbReference type="InterPro" id="IPR051535">
    <property type="entry name" value="Siderophore_ABC-ATPase"/>
</dbReference>
<keyword evidence="2" id="KW-0813">Transport</keyword>
<accession>A0ABY2RYY5</accession>
<keyword evidence="3" id="KW-1003">Cell membrane</keyword>
<feature type="domain" description="ABC transporter" evidence="6">
    <location>
        <begin position="2"/>
        <end position="193"/>
    </location>
</feature>
<evidence type="ECO:0000256" key="5">
    <source>
        <dbReference type="ARBA" id="ARBA00023136"/>
    </source>
</evidence>
<dbReference type="Gene3D" id="3.40.50.300">
    <property type="entry name" value="P-loop containing nucleotide triphosphate hydrolases"/>
    <property type="match status" value="1"/>
</dbReference>
<evidence type="ECO:0000256" key="4">
    <source>
        <dbReference type="ARBA" id="ARBA00023065"/>
    </source>
</evidence>
<dbReference type="SUPFAM" id="SSF50475">
    <property type="entry name" value="FMN-binding split barrel"/>
    <property type="match status" value="1"/>
</dbReference>
<keyword evidence="5" id="KW-0472">Membrane</keyword>
<dbReference type="PANTHER" id="PTHR42771:SF12">
    <property type="entry name" value="FE(3+) DICITRATE TRANSPORT ATP-BINDING PROTEIN FECE-RELATED"/>
    <property type="match status" value="1"/>
</dbReference>
<reference evidence="7 8" key="1">
    <citation type="journal article" date="2015" name="Antonie Van Leeuwenhoek">
        <title>Prauserella endophytica sp. nov., an endophytic actinobacterium isolated from Tamarix taklamakanensis.</title>
        <authorList>
            <person name="Liu J.M."/>
            <person name="Habden X."/>
            <person name="Guo L."/>
            <person name="Tuo L."/>
            <person name="Jiang Z.K."/>
            <person name="Liu S.W."/>
            <person name="Liu X.F."/>
            <person name="Chen L."/>
            <person name="Li R.F."/>
            <person name="Zhang Y.Q."/>
            <person name="Sun C.H."/>
        </authorList>
    </citation>
    <scope>NUCLEOTIDE SEQUENCE [LARGE SCALE GENOMIC DNA]</scope>
    <source>
        <strain evidence="7 8">CGMCC 4.7182</strain>
    </source>
</reference>
<dbReference type="InterPro" id="IPR027417">
    <property type="entry name" value="P-loop_NTPase"/>
</dbReference>
<dbReference type="NCBIfam" id="TIGR04025">
    <property type="entry name" value="PPOX_FMN_DR2398"/>
    <property type="match status" value="1"/>
</dbReference>
<dbReference type="Gene3D" id="2.30.110.10">
    <property type="entry name" value="Electron Transport, Fmn-binding Protein, Chain A"/>
    <property type="match status" value="1"/>
</dbReference>
<dbReference type="Pfam" id="PF01243">
    <property type="entry name" value="PNPOx_N"/>
    <property type="match status" value="1"/>
</dbReference>
<keyword evidence="4" id="KW-0406">Ion transport</keyword>
<dbReference type="Pfam" id="PF00005">
    <property type="entry name" value="ABC_tran"/>
    <property type="match status" value="1"/>
</dbReference>
<dbReference type="EMBL" id="SWMS01000017">
    <property type="protein sequence ID" value="TKG65815.1"/>
    <property type="molecule type" value="Genomic_DNA"/>
</dbReference>
<keyword evidence="8" id="KW-1185">Reference proteome</keyword>
<dbReference type="InterPro" id="IPR011576">
    <property type="entry name" value="Pyridox_Oxase_N"/>
</dbReference>
<evidence type="ECO:0000313" key="7">
    <source>
        <dbReference type="EMBL" id="TKG65815.1"/>
    </source>
</evidence>
<dbReference type="InterPro" id="IPR024029">
    <property type="entry name" value="Pyridox_Oxase_FMN-dep"/>
</dbReference>
<dbReference type="InterPro" id="IPR003439">
    <property type="entry name" value="ABC_transporter-like_ATP-bd"/>
</dbReference>
<organism evidence="7 8">
    <name type="scientific">Prauserella endophytica</name>
    <dbReference type="NCBI Taxonomy" id="1592324"/>
    <lineage>
        <taxon>Bacteria</taxon>
        <taxon>Bacillati</taxon>
        <taxon>Actinomycetota</taxon>
        <taxon>Actinomycetes</taxon>
        <taxon>Pseudonocardiales</taxon>
        <taxon>Pseudonocardiaceae</taxon>
        <taxon>Prauserella</taxon>
        <taxon>Prauserella coralliicola group</taxon>
    </lineage>
</organism>
<dbReference type="SUPFAM" id="SSF52540">
    <property type="entry name" value="P-loop containing nucleoside triphosphate hydrolases"/>
    <property type="match status" value="1"/>
</dbReference>
<name>A0ABY2RYY5_9PSEU</name>
<evidence type="ECO:0000256" key="1">
    <source>
        <dbReference type="ARBA" id="ARBA00004202"/>
    </source>
</evidence>
<dbReference type="PROSITE" id="PS50893">
    <property type="entry name" value="ABC_TRANSPORTER_2"/>
    <property type="match status" value="1"/>
</dbReference>
<sequence length="415" mass="44221">MIAGPQGSGRSAMLRERALRSAATYLDGKAIHTLPGVEVARRLGLLPPAQSAPEGITVADLVGLGPGADDEAVAGAMRATGTLELADRYVDELCGGWRQRAWIAMALAQRTGVLLLDEPTTLLDVAEQVELLDLLADLNRGEGTVIVTVLHDVNLACRYADHLLVLKDGDLVAGGSPADVVSEELVREVFGLPCRVVPDPVSASPLIVPIGRHHAGRTVSTEDELRDVVEEPAQVILDKPVAGIDDESRRFLEASPFFLLATSADDGSVDVSPRGDPAGTVLVLGDGRTLAFADRNGNRRVDSMRNILRNARVGMLFVVPGVDHTLRVNGTATIVREGPLLERLAVNGTAPDLAITVEVDELFVHCGRAFTRSSLWDKETWPEPNKIPTAGTLFKSQAALRASLGEGRTRVPPPL</sequence>
<dbReference type="Proteomes" id="UP000309992">
    <property type="component" value="Unassembled WGS sequence"/>
</dbReference>